<sequence length="307" mass="33231">MADLRLRSGLGGPTITPVLLDPSTWPGRRQGASSLQNRPALISLFSGCPVSASRLPVLSSSSSSIPTFMLTLDGFIRRMASVNDPTGSSTHAAVSAATDDDADMNMAPLSMDNSLTGKINDGRYWINKAGEEFQKLTNQLVDVKSTQEYPLCINPKNIHKAHRFADDARGFYKHIMILSNQSRRVMLMAGLPTSTTFSAIDSSVPPNGSNTAMRSLLGVGARPRCQISTLHDHLVLKAAASAVEVTRGLGKGSRVQVLSDALVVPPSDPYCQTSSKRTFPIKILVILAFSYFEEAHSPRNLRGRLHR</sequence>
<dbReference type="AlphaFoldDB" id="A0AAD6WV72"/>
<evidence type="ECO:0000313" key="1">
    <source>
        <dbReference type="EMBL" id="KAJ7028508.1"/>
    </source>
</evidence>
<comment type="caution">
    <text evidence="1">The sequence shown here is derived from an EMBL/GenBank/DDBJ whole genome shotgun (WGS) entry which is preliminary data.</text>
</comment>
<proteinExistence type="predicted"/>
<protein>
    <submittedName>
        <fullName evidence="1">Uncharacterized protein</fullName>
    </submittedName>
</protein>
<dbReference type="EMBL" id="JARJCM010000111">
    <property type="protein sequence ID" value="KAJ7028508.1"/>
    <property type="molecule type" value="Genomic_DNA"/>
</dbReference>
<gene>
    <name evidence="1" type="ORF">C8F04DRAFT_1188497</name>
</gene>
<evidence type="ECO:0000313" key="2">
    <source>
        <dbReference type="Proteomes" id="UP001218188"/>
    </source>
</evidence>
<keyword evidence="2" id="KW-1185">Reference proteome</keyword>
<accession>A0AAD6WV72</accession>
<organism evidence="1 2">
    <name type="scientific">Mycena alexandri</name>
    <dbReference type="NCBI Taxonomy" id="1745969"/>
    <lineage>
        <taxon>Eukaryota</taxon>
        <taxon>Fungi</taxon>
        <taxon>Dikarya</taxon>
        <taxon>Basidiomycota</taxon>
        <taxon>Agaricomycotina</taxon>
        <taxon>Agaricomycetes</taxon>
        <taxon>Agaricomycetidae</taxon>
        <taxon>Agaricales</taxon>
        <taxon>Marasmiineae</taxon>
        <taxon>Mycenaceae</taxon>
        <taxon>Mycena</taxon>
    </lineage>
</organism>
<name>A0AAD6WV72_9AGAR</name>
<reference evidence="1" key="1">
    <citation type="submission" date="2023-03" db="EMBL/GenBank/DDBJ databases">
        <title>Massive genome expansion in bonnet fungi (Mycena s.s.) driven by repeated elements and novel gene families across ecological guilds.</title>
        <authorList>
            <consortium name="Lawrence Berkeley National Laboratory"/>
            <person name="Harder C.B."/>
            <person name="Miyauchi S."/>
            <person name="Viragh M."/>
            <person name="Kuo A."/>
            <person name="Thoen E."/>
            <person name="Andreopoulos B."/>
            <person name="Lu D."/>
            <person name="Skrede I."/>
            <person name="Drula E."/>
            <person name="Henrissat B."/>
            <person name="Morin E."/>
            <person name="Kohler A."/>
            <person name="Barry K."/>
            <person name="LaButti K."/>
            <person name="Morin E."/>
            <person name="Salamov A."/>
            <person name="Lipzen A."/>
            <person name="Mereny Z."/>
            <person name="Hegedus B."/>
            <person name="Baldrian P."/>
            <person name="Stursova M."/>
            <person name="Weitz H."/>
            <person name="Taylor A."/>
            <person name="Grigoriev I.V."/>
            <person name="Nagy L.G."/>
            <person name="Martin F."/>
            <person name="Kauserud H."/>
        </authorList>
    </citation>
    <scope>NUCLEOTIDE SEQUENCE</scope>
    <source>
        <strain evidence="1">CBHHK200</strain>
    </source>
</reference>
<dbReference type="Proteomes" id="UP001218188">
    <property type="component" value="Unassembled WGS sequence"/>
</dbReference>